<dbReference type="GO" id="GO:0005506">
    <property type="term" value="F:iron ion binding"/>
    <property type="evidence" value="ECO:0007669"/>
    <property type="project" value="InterPro"/>
</dbReference>
<sequence>MRNAEDSSFLAHFESPYHRGRLTAPSATQHLRNAVCGDWVNLEVRLAGGVRVEAVYFEGQGCIVSQAAASILCERVEGWTLDELATLGPQDMLDWIDIPLLVRRQQCALLAFRALKMIVYSQKS</sequence>
<dbReference type="Proteomes" id="UP000010798">
    <property type="component" value="Chromosome"/>
</dbReference>
<dbReference type="AlphaFoldDB" id="L0D8Q3"/>
<dbReference type="CDD" id="cd06664">
    <property type="entry name" value="IscU_like"/>
    <property type="match status" value="1"/>
</dbReference>
<proteinExistence type="predicted"/>
<dbReference type="Pfam" id="PF01592">
    <property type="entry name" value="NifU_N"/>
    <property type="match status" value="1"/>
</dbReference>
<dbReference type="KEGG" id="saci:Sinac_1228"/>
<dbReference type="HOGENOM" id="CLU_079283_4_0_0"/>
<organism evidence="2 3">
    <name type="scientific">Singulisphaera acidiphila (strain ATCC BAA-1392 / DSM 18658 / VKM B-2454 / MOB10)</name>
    <dbReference type="NCBI Taxonomy" id="886293"/>
    <lineage>
        <taxon>Bacteria</taxon>
        <taxon>Pseudomonadati</taxon>
        <taxon>Planctomycetota</taxon>
        <taxon>Planctomycetia</taxon>
        <taxon>Isosphaerales</taxon>
        <taxon>Isosphaeraceae</taxon>
        <taxon>Singulisphaera</taxon>
    </lineage>
</organism>
<reference evidence="2 3" key="1">
    <citation type="submission" date="2012-02" db="EMBL/GenBank/DDBJ databases">
        <title>Complete sequence of chromosome of Singulisphaera acidiphila DSM 18658.</title>
        <authorList>
            <consortium name="US DOE Joint Genome Institute (JGI-PGF)"/>
            <person name="Lucas S."/>
            <person name="Copeland A."/>
            <person name="Lapidus A."/>
            <person name="Glavina del Rio T."/>
            <person name="Dalin E."/>
            <person name="Tice H."/>
            <person name="Bruce D."/>
            <person name="Goodwin L."/>
            <person name="Pitluck S."/>
            <person name="Peters L."/>
            <person name="Ovchinnikova G."/>
            <person name="Chertkov O."/>
            <person name="Kyrpides N."/>
            <person name="Mavromatis K."/>
            <person name="Ivanova N."/>
            <person name="Brettin T."/>
            <person name="Detter J.C."/>
            <person name="Han C."/>
            <person name="Larimer F."/>
            <person name="Land M."/>
            <person name="Hauser L."/>
            <person name="Markowitz V."/>
            <person name="Cheng J.-F."/>
            <person name="Hugenholtz P."/>
            <person name="Woyke T."/>
            <person name="Wu D."/>
            <person name="Tindall B."/>
            <person name="Pomrenke H."/>
            <person name="Brambilla E."/>
            <person name="Klenk H.-P."/>
            <person name="Eisen J.A."/>
        </authorList>
    </citation>
    <scope>NUCLEOTIDE SEQUENCE [LARGE SCALE GENOMIC DNA]</scope>
    <source>
        <strain evidence="3">ATCC BAA-1392 / DSM 18658 / VKM B-2454 / MOB10</strain>
    </source>
</reference>
<name>L0D8Q3_SINAD</name>
<dbReference type="eggNOG" id="COG0822">
    <property type="taxonomic scope" value="Bacteria"/>
</dbReference>
<dbReference type="OrthoDB" id="9804157at2"/>
<feature type="domain" description="NIF system FeS cluster assembly NifU N-terminal" evidence="1">
    <location>
        <begin position="8"/>
        <end position="119"/>
    </location>
</feature>
<evidence type="ECO:0000313" key="3">
    <source>
        <dbReference type="Proteomes" id="UP000010798"/>
    </source>
</evidence>
<accession>L0D8Q3</accession>
<dbReference type="RefSeq" id="WP_015244793.1">
    <property type="nucleotide sequence ID" value="NC_019892.1"/>
</dbReference>
<dbReference type="EMBL" id="CP003364">
    <property type="protein sequence ID" value="AGA25617.1"/>
    <property type="molecule type" value="Genomic_DNA"/>
</dbReference>
<dbReference type="SUPFAM" id="SSF82649">
    <property type="entry name" value="SufE/NifU"/>
    <property type="match status" value="1"/>
</dbReference>
<dbReference type="GO" id="GO:0016226">
    <property type="term" value="P:iron-sulfur cluster assembly"/>
    <property type="evidence" value="ECO:0007669"/>
    <property type="project" value="InterPro"/>
</dbReference>
<protein>
    <submittedName>
        <fullName evidence="2">Iron-sulfur cluster biosynthesis protein, NifU-like protein</fullName>
    </submittedName>
</protein>
<evidence type="ECO:0000259" key="1">
    <source>
        <dbReference type="Pfam" id="PF01592"/>
    </source>
</evidence>
<dbReference type="STRING" id="886293.Sinac_1228"/>
<dbReference type="Gene3D" id="3.90.1010.10">
    <property type="match status" value="1"/>
</dbReference>
<evidence type="ECO:0000313" key="2">
    <source>
        <dbReference type="EMBL" id="AGA25617.1"/>
    </source>
</evidence>
<dbReference type="GO" id="GO:0051536">
    <property type="term" value="F:iron-sulfur cluster binding"/>
    <property type="evidence" value="ECO:0007669"/>
    <property type="project" value="InterPro"/>
</dbReference>
<gene>
    <name evidence="2" type="ordered locus">Sinac_1228</name>
</gene>
<keyword evidence="3" id="KW-1185">Reference proteome</keyword>
<dbReference type="InterPro" id="IPR002871">
    <property type="entry name" value="NIF_FeS_clus_asmbl_NifU_N"/>
</dbReference>